<accession>F8CCS1</accession>
<dbReference type="Proteomes" id="UP000000488">
    <property type="component" value="Chromosome"/>
</dbReference>
<sequence length="71" mass="7873">MPPDDAAMRTAMEQARAVFQELAANDSAAYAKAEAFLTTGQKSRASPLIAQAREDAQKRRAAWHERMRGRP</sequence>
<dbReference type="KEGG" id="mfu:LILAB_07575"/>
<dbReference type="EMBL" id="CP002830">
    <property type="protein sequence ID" value="AEI63428.1"/>
    <property type="molecule type" value="Genomic_DNA"/>
</dbReference>
<reference evidence="1 2" key="1">
    <citation type="journal article" date="2011" name="J. Bacteriol.">
        <title>Genome sequence of the halotolerant marine bacterium Myxococcus fulvus HW-1.</title>
        <authorList>
            <person name="Li Z.F."/>
            <person name="Li X."/>
            <person name="Liu H."/>
            <person name="Liu X."/>
            <person name="Han K."/>
            <person name="Wu Z.H."/>
            <person name="Hu W."/>
            <person name="Li F.F."/>
            <person name="Li Y.Z."/>
        </authorList>
    </citation>
    <scope>NUCLEOTIDE SEQUENCE [LARGE SCALE GENOMIC DNA]</scope>
    <source>
        <strain evidence="2">ATCC BAA-855 / HW-1</strain>
    </source>
</reference>
<organism evidence="1 2">
    <name type="scientific">Myxococcus fulvus (strain ATCC BAA-855 / HW-1)</name>
    <dbReference type="NCBI Taxonomy" id="483219"/>
    <lineage>
        <taxon>Bacteria</taxon>
        <taxon>Pseudomonadati</taxon>
        <taxon>Myxococcota</taxon>
        <taxon>Myxococcia</taxon>
        <taxon>Myxococcales</taxon>
        <taxon>Cystobacterineae</taxon>
        <taxon>Myxococcaceae</taxon>
        <taxon>Myxococcus</taxon>
    </lineage>
</organism>
<dbReference type="HOGENOM" id="CLU_2735816_0_0_7"/>
<dbReference type="AlphaFoldDB" id="F8CCS1"/>
<proteinExistence type="predicted"/>
<protein>
    <submittedName>
        <fullName evidence="1">Uncharacterized protein</fullName>
    </submittedName>
</protein>
<gene>
    <name evidence="1" type="ordered locus">LILAB_07575</name>
</gene>
<name>F8CCS1_MYXFH</name>
<evidence type="ECO:0000313" key="2">
    <source>
        <dbReference type="Proteomes" id="UP000000488"/>
    </source>
</evidence>
<evidence type="ECO:0000313" key="1">
    <source>
        <dbReference type="EMBL" id="AEI63428.1"/>
    </source>
</evidence>